<dbReference type="OrthoDB" id="5966867at2759"/>
<evidence type="ECO:0000313" key="4">
    <source>
        <dbReference type="Proteomes" id="UP000507470"/>
    </source>
</evidence>
<proteinExistence type="predicted"/>
<name>A0A6J8AHR6_MYTCO</name>
<dbReference type="EMBL" id="CACVKT020001486">
    <property type="protein sequence ID" value="CAC5368439.1"/>
    <property type="molecule type" value="Genomic_DNA"/>
</dbReference>
<evidence type="ECO:0000256" key="1">
    <source>
        <dbReference type="SAM" id="MobiDB-lite"/>
    </source>
</evidence>
<keyword evidence="4" id="KW-1185">Reference proteome</keyword>
<evidence type="ECO:0000313" key="3">
    <source>
        <dbReference type="EMBL" id="CAC5368439.1"/>
    </source>
</evidence>
<dbReference type="Pfam" id="PF20231">
    <property type="entry name" value="DUF6589"/>
    <property type="match status" value="1"/>
</dbReference>
<dbReference type="InterPro" id="IPR046496">
    <property type="entry name" value="DUF6589"/>
</dbReference>
<evidence type="ECO:0000259" key="2">
    <source>
        <dbReference type="Pfam" id="PF20231"/>
    </source>
</evidence>
<feature type="compositionally biased region" description="Basic residues" evidence="1">
    <location>
        <begin position="100"/>
        <end position="117"/>
    </location>
</feature>
<dbReference type="AlphaFoldDB" id="A0A6J8AHR6"/>
<organism evidence="3 4">
    <name type="scientific">Mytilus coruscus</name>
    <name type="common">Sea mussel</name>
    <dbReference type="NCBI Taxonomy" id="42192"/>
    <lineage>
        <taxon>Eukaryota</taxon>
        <taxon>Metazoa</taxon>
        <taxon>Spiralia</taxon>
        <taxon>Lophotrochozoa</taxon>
        <taxon>Mollusca</taxon>
        <taxon>Bivalvia</taxon>
        <taxon>Autobranchia</taxon>
        <taxon>Pteriomorphia</taxon>
        <taxon>Mytilida</taxon>
        <taxon>Mytiloidea</taxon>
        <taxon>Mytilidae</taxon>
        <taxon>Mytilinae</taxon>
        <taxon>Mytilus</taxon>
    </lineage>
</organism>
<reference evidence="3 4" key="1">
    <citation type="submission" date="2020-06" db="EMBL/GenBank/DDBJ databases">
        <authorList>
            <person name="Li R."/>
            <person name="Bekaert M."/>
        </authorList>
    </citation>
    <scope>NUCLEOTIDE SEQUENCE [LARGE SCALE GENOMIC DNA]</scope>
    <source>
        <strain evidence="4">wild</strain>
    </source>
</reference>
<feature type="domain" description="DUF6589" evidence="2">
    <location>
        <begin position="472"/>
        <end position="918"/>
    </location>
</feature>
<protein>
    <recommendedName>
        <fullName evidence="2">DUF6589 domain-containing protein</fullName>
    </recommendedName>
</protein>
<accession>A0A6J8AHR6</accession>
<dbReference type="Proteomes" id="UP000507470">
    <property type="component" value="Unassembled WGS sequence"/>
</dbReference>
<gene>
    <name evidence="3" type="ORF">MCOR_7981</name>
</gene>
<feature type="region of interest" description="Disordered" evidence="1">
    <location>
        <begin position="88"/>
        <end position="142"/>
    </location>
</feature>
<sequence>MTQVFFVCSQCFNSLKATYVSLNKCRNLCEKLKTSTSTSFINLRTILLASREECDADDQIHVDTEPPLPSLTPALACLGSTARKRQRNIFTPSKSGCTPKAKRKASTKTPKKNRRRLQFTSTCKPQDEKPTPQVTQSPGPKVKVHLQFKDSSRKTDLKGPGKLACRSIIQKQYKTALNHLLTIEDAKKELVNTVMKNISQEVQALCKNKESTFRGSNISRFSWKSANKELERNCPLTLEILKIVAGSFKKKKETPRVVSSMAILLFNRNHQMNAVQSINSVYSTFNRAGFSTSYKSTLSRIDQICESFDIPVKNWAKAVSEQHNQDTSSTDLSSSDHCYAQTVERDNELVTPSTPFTCSEESPVIYIAEPISTSAASDSDHCYAQTVERDNELVTPSTPFTCSEESPVIYIAEPISTTAASDSAVHMDTTLQKTPGNYILQDNTSPAVQHRITDNTKDALHPQADILSIHNEAFIQNHEDYEALHSNFRTLIKRALVEFVPALKDSQDLVEFHIQHPYSELSAKKSNVIPLGILEKDENITEQMIQVVEHLQQYVPRTKDGKMMPILLGGDALSVERGEAASRARLDAITAEDRLDGFIWKSEDWHGHVISLQESYNLLYKGSSSGEKGTLFQLRNQFDRRGVNSEVKNAVNDCREFLRFVTKGHILLAAMQILGLTSLDDFETKVGKDDIEKKSFLDKLANDIVTKFVATKEFKFDQLGKDQQENDDRIKCGYPGCPKTFAVDGRCRQKHRDNCQYKHFQHLSEGNPADSTSSCNSANSSSKKEDFKFNYACNVLREGLMDWNRDDASKENDGDRLVRMWRFDMLKFSMTNHTKYCQLAFKLQAQLMALLPPRLAFEMKHNRSVSIHGTQGGNVPGDQALEFMNMRAKDALDSLHGNMTSSSIQRIGRSLQGCNHILDCYSKGLDQYFGKPSNWKPSLKKDIDMFVNQLKDENLFDRNPGRYFRSFDNIEFETLGKLNGNKLYKWLTGKKEQYAIIQRTRSYIV</sequence>